<evidence type="ECO:0000313" key="4">
    <source>
        <dbReference type="EMBL" id="MBB5205148.1"/>
    </source>
</evidence>
<dbReference type="EMBL" id="JACHHO010000003">
    <property type="protein sequence ID" value="MBB5205148.1"/>
    <property type="molecule type" value="Genomic_DNA"/>
</dbReference>
<dbReference type="InterPro" id="IPR036388">
    <property type="entry name" value="WH-like_DNA-bd_sf"/>
</dbReference>
<name>A0A840S6L0_9BURK</name>
<organism evidence="4 5">
    <name type="scientific">Inhella inkyongensis</name>
    <dbReference type="NCBI Taxonomy" id="392593"/>
    <lineage>
        <taxon>Bacteria</taxon>
        <taxon>Pseudomonadati</taxon>
        <taxon>Pseudomonadota</taxon>
        <taxon>Betaproteobacteria</taxon>
        <taxon>Burkholderiales</taxon>
        <taxon>Sphaerotilaceae</taxon>
        <taxon>Inhella</taxon>
    </lineage>
</organism>
<gene>
    <name evidence="4" type="ORF">HNQ51_002467</name>
</gene>
<evidence type="ECO:0000313" key="5">
    <source>
        <dbReference type="Proteomes" id="UP000554837"/>
    </source>
</evidence>
<dbReference type="Gene3D" id="1.10.10.10">
    <property type="entry name" value="Winged helix-like DNA-binding domain superfamily/Winged helix DNA-binding domain"/>
    <property type="match status" value="1"/>
</dbReference>
<dbReference type="InterPro" id="IPR028349">
    <property type="entry name" value="PafC-like"/>
</dbReference>
<comment type="caution">
    <text evidence="4">The sequence shown here is derived from an EMBL/GenBank/DDBJ whole genome shotgun (WGS) entry which is preliminary data.</text>
</comment>
<dbReference type="Pfam" id="PF08279">
    <property type="entry name" value="HTH_11"/>
    <property type="match status" value="1"/>
</dbReference>
<dbReference type="AlphaFoldDB" id="A0A840S6L0"/>
<reference evidence="4 5" key="1">
    <citation type="submission" date="2020-08" db="EMBL/GenBank/DDBJ databases">
        <title>Genomic Encyclopedia of Type Strains, Phase IV (KMG-IV): sequencing the most valuable type-strain genomes for metagenomic binning, comparative biology and taxonomic classification.</title>
        <authorList>
            <person name="Goeker M."/>
        </authorList>
    </citation>
    <scope>NUCLEOTIDE SEQUENCE [LARGE SCALE GENOMIC DNA]</scope>
    <source>
        <strain evidence="4 5">DSM 23958</strain>
    </source>
</reference>
<dbReference type="InterPro" id="IPR051534">
    <property type="entry name" value="CBASS_pafABC_assoc_protein"/>
</dbReference>
<dbReference type="PIRSF" id="PIRSF016838">
    <property type="entry name" value="PafC"/>
    <property type="match status" value="1"/>
</dbReference>
<dbReference type="PROSITE" id="PS51000">
    <property type="entry name" value="HTH_DEOR_2"/>
    <property type="match status" value="1"/>
</dbReference>
<evidence type="ECO:0000256" key="2">
    <source>
        <dbReference type="ARBA" id="ARBA00023163"/>
    </source>
</evidence>
<dbReference type="GO" id="GO:0003700">
    <property type="term" value="F:DNA-binding transcription factor activity"/>
    <property type="evidence" value="ECO:0007669"/>
    <property type="project" value="InterPro"/>
</dbReference>
<dbReference type="Proteomes" id="UP000554837">
    <property type="component" value="Unassembled WGS sequence"/>
</dbReference>
<accession>A0A840S6L0</accession>
<sequence length="320" mass="35722">MKASRLLSILMLLQSRGRQSAPQLARALEVSERTILRDIDQLSAAGVPVWGQPGRAGGFELQPGWSTQLTGMTGDEAQALMLAGLPGAAAELGLGAAATGARLKVLASVPPPWRELSDRVAQRLHLDPLDWYRAPDTPQHLQDVARAVWQGQTLAVEYQSWAGLKRYRLEPLGLVLKAGAWYLVALRDNPRGRKDARTYRLASLRSARLLDHAFERPKDFDLPAWWRAASQRFEAELKQVPVTLKVSAQGLRWLRNSRLPLVPLGEPELLGDQQVQLWFESEEMAARQLLAFGPEVEVLEPVSLRDRLAEQAKSVLRLYR</sequence>
<evidence type="ECO:0000256" key="1">
    <source>
        <dbReference type="ARBA" id="ARBA00023015"/>
    </source>
</evidence>
<evidence type="ECO:0000259" key="3">
    <source>
        <dbReference type="PROSITE" id="PS51000"/>
    </source>
</evidence>
<dbReference type="SUPFAM" id="SSF46785">
    <property type="entry name" value="Winged helix' DNA-binding domain"/>
    <property type="match status" value="1"/>
</dbReference>
<dbReference type="InterPro" id="IPR001034">
    <property type="entry name" value="DeoR_HTH"/>
</dbReference>
<dbReference type="PANTHER" id="PTHR34580:SF1">
    <property type="entry name" value="PROTEIN PAFC"/>
    <property type="match status" value="1"/>
</dbReference>
<dbReference type="RefSeq" id="WP_138854841.1">
    <property type="nucleotide sequence ID" value="NZ_CP040709.1"/>
</dbReference>
<dbReference type="InterPro" id="IPR057727">
    <property type="entry name" value="WCX_dom"/>
</dbReference>
<dbReference type="OrthoDB" id="9807255at2"/>
<dbReference type="GO" id="GO:0003677">
    <property type="term" value="F:DNA binding"/>
    <property type="evidence" value="ECO:0007669"/>
    <property type="project" value="UniProtKB-KW"/>
</dbReference>
<dbReference type="Pfam" id="PF25583">
    <property type="entry name" value="WCX"/>
    <property type="match status" value="1"/>
</dbReference>
<keyword evidence="5" id="KW-1185">Reference proteome</keyword>
<keyword evidence="2" id="KW-0804">Transcription</keyword>
<dbReference type="InterPro" id="IPR036390">
    <property type="entry name" value="WH_DNA-bd_sf"/>
</dbReference>
<keyword evidence="4" id="KW-0238">DNA-binding</keyword>
<dbReference type="InterPro" id="IPR026881">
    <property type="entry name" value="WYL_dom"/>
</dbReference>
<keyword evidence="1" id="KW-0805">Transcription regulation</keyword>
<feature type="domain" description="HTH deoR-type" evidence="3">
    <location>
        <begin position="2"/>
        <end position="62"/>
    </location>
</feature>
<proteinExistence type="predicted"/>
<protein>
    <submittedName>
        <fullName evidence="4">Putative DNA-binding transcriptional regulator YafY</fullName>
    </submittedName>
</protein>
<dbReference type="PROSITE" id="PS52050">
    <property type="entry name" value="WYL"/>
    <property type="match status" value="1"/>
</dbReference>
<dbReference type="PANTHER" id="PTHR34580">
    <property type="match status" value="1"/>
</dbReference>
<dbReference type="Pfam" id="PF13280">
    <property type="entry name" value="WYL"/>
    <property type="match status" value="1"/>
</dbReference>
<dbReference type="InterPro" id="IPR013196">
    <property type="entry name" value="HTH_11"/>
</dbReference>